<evidence type="ECO:0000313" key="2">
    <source>
        <dbReference type="Proteomes" id="UP000622475"/>
    </source>
</evidence>
<keyword evidence="2" id="KW-1185">Reference proteome</keyword>
<evidence type="ECO:0008006" key="3">
    <source>
        <dbReference type="Google" id="ProtNLM"/>
    </source>
</evidence>
<dbReference type="Proteomes" id="UP000622475">
    <property type="component" value="Unassembled WGS sequence"/>
</dbReference>
<dbReference type="AlphaFoldDB" id="A0A929L2Y2"/>
<comment type="caution">
    <text evidence="1">The sequence shown here is derived from an EMBL/GenBank/DDBJ whole genome shotgun (WGS) entry which is preliminary data.</text>
</comment>
<gene>
    <name evidence="1" type="ORF">IRJ16_16520</name>
</gene>
<name>A0A929L2Y2_9SPHI</name>
<sequence>MKYLSIFLLALVGLSSCKKDRDINTEPLLPKVISKDSIKTGQYWGMAIGDTHAQTYAKLAEMKAAKKIVSIGVVGNVFTTLDSLSTRIPLYRAIYLDETTGTADGVQIGFANDKVVDIYYNNGVRVNAWPSTGAANATVMVGDSSKNLYQKFVNIKQISAYSKKFERISLFYKDINKAYDPYTGNSPQWYVVSPEGTNRYYELLLNFKEGKLAVIHTTLYEQQ</sequence>
<reference evidence="1" key="1">
    <citation type="submission" date="2020-10" db="EMBL/GenBank/DDBJ databases">
        <title>Mucilaginibacter mali sp. nov., isolated from rhizosphere soil of apple orchard.</title>
        <authorList>
            <person name="Lee J.-S."/>
            <person name="Kim H.S."/>
            <person name="Kim J.-S."/>
        </authorList>
    </citation>
    <scope>NUCLEOTIDE SEQUENCE</scope>
    <source>
        <strain evidence="1">KCTC 22746</strain>
    </source>
</reference>
<dbReference type="EMBL" id="JADFFL010000006">
    <property type="protein sequence ID" value="MBE9663494.1"/>
    <property type="molecule type" value="Genomic_DNA"/>
</dbReference>
<dbReference type="PROSITE" id="PS51257">
    <property type="entry name" value="PROKAR_LIPOPROTEIN"/>
    <property type="match status" value="1"/>
</dbReference>
<proteinExistence type="predicted"/>
<organism evidence="1 2">
    <name type="scientific">Mucilaginibacter myungsuensis</name>
    <dbReference type="NCBI Taxonomy" id="649104"/>
    <lineage>
        <taxon>Bacteria</taxon>
        <taxon>Pseudomonadati</taxon>
        <taxon>Bacteroidota</taxon>
        <taxon>Sphingobacteriia</taxon>
        <taxon>Sphingobacteriales</taxon>
        <taxon>Sphingobacteriaceae</taxon>
        <taxon>Mucilaginibacter</taxon>
    </lineage>
</organism>
<protein>
    <recommendedName>
        <fullName evidence="3">Lipoprotein</fullName>
    </recommendedName>
</protein>
<dbReference type="RefSeq" id="WP_194112724.1">
    <property type="nucleotide sequence ID" value="NZ_JADFFL010000006.1"/>
</dbReference>
<evidence type="ECO:0000313" key="1">
    <source>
        <dbReference type="EMBL" id="MBE9663494.1"/>
    </source>
</evidence>
<accession>A0A929L2Y2</accession>